<evidence type="ECO:0000256" key="9">
    <source>
        <dbReference type="ARBA" id="ARBA00022676"/>
    </source>
</evidence>
<dbReference type="GO" id="GO:0016208">
    <property type="term" value="F:AMP binding"/>
    <property type="evidence" value="ECO:0007669"/>
    <property type="project" value="TreeGrafter"/>
</dbReference>
<keyword evidence="10 12" id="KW-0808">Transferase</keyword>
<dbReference type="GO" id="GO:0003999">
    <property type="term" value="F:adenine phosphoribosyltransferase activity"/>
    <property type="evidence" value="ECO:0007669"/>
    <property type="project" value="UniProtKB-UniRule"/>
</dbReference>
<dbReference type="SUPFAM" id="SSF53271">
    <property type="entry name" value="PRTase-like"/>
    <property type="match status" value="1"/>
</dbReference>
<dbReference type="GO" id="GO:0005737">
    <property type="term" value="C:cytoplasm"/>
    <property type="evidence" value="ECO:0007669"/>
    <property type="project" value="UniProtKB-SubCell"/>
</dbReference>
<dbReference type="NCBIfam" id="NF002633">
    <property type="entry name" value="PRK02304.1-2"/>
    <property type="match status" value="1"/>
</dbReference>
<organism evidence="14">
    <name type="scientific">Desulfitobacterium hafniense</name>
    <name type="common">Desulfitobacterium frappieri</name>
    <dbReference type="NCBI Taxonomy" id="49338"/>
    <lineage>
        <taxon>Bacteria</taxon>
        <taxon>Bacillati</taxon>
        <taxon>Bacillota</taxon>
        <taxon>Clostridia</taxon>
        <taxon>Eubacteriales</taxon>
        <taxon>Desulfitobacteriaceae</taxon>
        <taxon>Desulfitobacterium</taxon>
    </lineage>
</organism>
<evidence type="ECO:0000256" key="12">
    <source>
        <dbReference type="HAMAP-Rule" id="MF_00004"/>
    </source>
</evidence>
<comment type="subcellular location">
    <subcellularLocation>
        <location evidence="3 12">Cytoplasm</location>
    </subcellularLocation>
</comment>
<dbReference type="InterPro" id="IPR050054">
    <property type="entry name" value="UPRTase/APRTase"/>
</dbReference>
<keyword evidence="9 12" id="KW-0328">Glycosyltransferase</keyword>
<evidence type="ECO:0000256" key="2">
    <source>
        <dbReference type="ARBA" id="ARBA00003968"/>
    </source>
</evidence>
<dbReference type="NCBIfam" id="NF002634">
    <property type="entry name" value="PRK02304.1-3"/>
    <property type="match status" value="1"/>
</dbReference>
<dbReference type="AlphaFoldDB" id="A0A098B0Z4"/>
<comment type="similarity">
    <text evidence="5 12">Belongs to the purine/pyrimidine phosphoribosyltransferase family.</text>
</comment>
<protein>
    <recommendedName>
        <fullName evidence="7 12">Adenine phosphoribosyltransferase</fullName>
        <shortName evidence="12">APRT</shortName>
        <ecNumber evidence="7 12">2.4.2.7</ecNumber>
    </recommendedName>
</protein>
<dbReference type="Pfam" id="PF00156">
    <property type="entry name" value="Pribosyltran"/>
    <property type="match status" value="1"/>
</dbReference>
<dbReference type="GO" id="GO:0044209">
    <property type="term" value="P:AMP salvage"/>
    <property type="evidence" value="ECO:0007669"/>
    <property type="project" value="UniProtKB-UniRule"/>
</dbReference>
<dbReference type="InterPro" id="IPR005764">
    <property type="entry name" value="Ade_phspho_trans"/>
</dbReference>
<evidence type="ECO:0000313" key="14">
    <source>
        <dbReference type="EMBL" id="CDX02544.1"/>
    </source>
</evidence>
<dbReference type="InterPro" id="IPR029057">
    <property type="entry name" value="PRTase-like"/>
</dbReference>
<dbReference type="InterPro" id="IPR000836">
    <property type="entry name" value="PRTase_dom"/>
</dbReference>
<accession>A0A098B0Z4</accession>
<comment type="catalytic activity">
    <reaction evidence="1 12">
        <text>AMP + diphosphate = 5-phospho-alpha-D-ribose 1-diphosphate + adenine</text>
        <dbReference type="Rhea" id="RHEA:16609"/>
        <dbReference type="ChEBI" id="CHEBI:16708"/>
        <dbReference type="ChEBI" id="CHEBI:33019"/>
        <dbReference type="ChEBI" id="CHEBI:58017"/>
        <dbReference type="ChEBI" id="CHEBI:456215"/>
        <dbReference type="EC" id="2.4.2.7"/>
    </reaction>
</comment>
<dbReference type="RefSeq" id="WP_005810770.1">
    <property type="nucleotide sequence ID" value="NZ_CABKQQ010000029.1"/>
</dbReference>
<name>A0A098B0Z4_DESHA</name>
<dbReference type="NCBIfam" id="NF002636">
    <property type="entry name" value="PRK02304.1-5"/>
    <property type="match status" value="1"/>
</dbReference>
<evidence type="ECO:0000259" key="13">
    <source>
        <dbReference type="Pfam" id="PF00156"/>
    </source>
</evidence>
<evidence type="ECO:0000256" key="7">
    <source>
        <dbReference type="ARBA" id="ARBA00011893"/>
    </source>
</evidence>
<dbReference type="UniPathway" id="UPA00588">
    <property type="reaction ID" value="UER00646"/>
</dbReference>
<evidence type="ECO:0000256" key="11">
    <source>
        <dbReference type="ARBA" id="ARBA00022726"/>
    </source>
</evidence>
<dbReference type="CDD" id="cd06223">
    <property type="entry name" value="PRTases_typeI"/>
    <property type="match status" value="1"/>
</dbReference>
<dbReference type="EC" id="2.4.2.7" evidence="7 12"/>
<keyword evidence="11 12" id="KW-0660">Purine salvage</keyword>
<dbReference type="GO" id="GO:0006168">
    <property type="term" value="P:adenine salvage"/>
    <property type="evidence" value="ECO:0007669"/>
    <property type="project" value="InterPro"/>
</dbReference>
<dbReference type="GO" id="GO:0002055">
    <property type="term" value="F:adenine binding"/>
    <property type="evidence" value="ECO:0007669"/>
    <property type="project" value="TreeGrafter"/>
</dbReference>
<comment type="function">
    <text evidence="2 12">Catalyzes a salvage reaction resulting in the formation of AMP, that is energically less costly than de novo synthesis.</text>
</comment>
<dbReference type="Gene3D" id="3.40.50.2020">
    <property type="match status" value="1"/>
</dbReference>
<comment type="pathway">
    <text evidence="4 12">Purine metabolism; AMP biosynthesis via salvage pathway; AMP from adenine: step 1/1.</text>
</comment>
<dbReference type="PANTHER" id="PTHR32315:SF3">
    <property type="entry name" value="ADENINE PHOSPHORIBOSYLTRANSFERASE"/>
    <property type="match status" value="1"/>
</dbReference>
<dbReference type="EMBL" id="LK996017">
    <property type="protein sequence ID" value="CDX02544.1"/>
    <property type="molecule type" value="Genomic_DNA"/>
</dbReference>
<reference evidence="14" key="1">
    <citation type="submission" date="2014-07" db="EMBL/GenBank/DDBJ databases">
        <authorList>
            <person name="Hornung V.Bastian."/>
        </authorList>
    </citation>
    <scope>NUCLEOTIDE SEQUENCE</scope>
    <source>
        <strain evidence="14">PCE-S</strain>
    </source>
</reference>
<dbReference type="FunFam" id="3.40.50.2020:FF:000004">
    <property type="entry name" value="Adenine phosphoribosyltransferase"/>
    <property type="match status" value="1"/>
</dbReference>
<proteinExistence type="inferred from homology"/>
<dbReference type="PANTHER" id="PTHR32315">
    <property type="entry name" value="ADENINE PHOSPHORIBOSYLTRANSFERASE"/>
    <property type="match status" value="1"/>
</dbReference>
<keyword evidence="8 12" id="KW-0963">Cytoplasm</keyword>
<evidence type="ECO:0000256" key="8">
    <source>
        <dbReference type="ARBA" id="ARBA00022490"/>
    </source>
</evidence>
<evidence type="ECO:0000256" key="1">
    <source>
        <dbReference type="ARBA" id="ARBA00000868"/>
    </source>
</evidence>
<evidence type="ECO:0000256" key="3">
    <source>
        <dbReference type="ARBA" id="ARBA00004496"/>
    </source>
</evidence>
<sequence>MKGVKALDFDKYIRVIDDFPKPGISFKDITTLLKDGEAYRAAVDAIVERVRESQPDLIVGPEARGFLLGAPVAYALGIGFVPVRKPGKLPGKTVSETYELEYGSDTLEVHADAIQPGQRIAIVDDLLATGGTTSATARLIEKTGAQVAGMSFLIELGFLEGRKRLEGYEVFSLIKY</sequence>
<gene>
    <name evidence="12" type="primary">apt</name>
    <name evidence="14" type="ORF">DPCES_2657</name>
</gene>
<evidence type="ECO:0000256" key="5">
    <source>
        <dbReference type="ARBA" id="ARBA00008391"/>
    </source>
</evidence>
<dbReference type="NCBIfam" id="TIGR01090">
    <property type="entry name" value="apt"/>
    <property type="match status" value="1"/>
</dbReference>
<dbReference type="HAMAP" id="MF_00004">
    <property type="entry name" value="Aden_phosphoribosyltr"/>
    <property type="match status" value="1"/>
</dbReference>
<evidence type="ECO:0000256" key="10">
    <source>
        <dbReference type="ARBA" id="ARBA00022679"/>
    </source>
</evidence>
<evidence type="ECO:0000256" key="6">
    <source>
        <dbReference type="ARBA" id="ARBA00011738"/>
    </source>
</evidence>
<dbReference type="PATRIC" id="fig|49338.4.peg.2853"/>
<feature type="domain" description="Phosphoribosyltransferase" evidence="13">
    <location>
        <begin position="33"/>
        <end position="155"/>
    </location>
</feature>
<evidence type="ECO:0000256" key="4">
    <source>
        <dbReference type="ARBA" id="ARBA00004659"/>
    </source>
</evidence>
<comment type="subunit">
    <text evidence="6 12">Homodimer.</text>
</comment>
<dbReference type="GO" id="GO:0006166">
    <property type="term" value="P:purine ribonucleoside salvage"/>
    <property type="evidence" value="ECO:0007669"/>
    <property type="project" value="UniProtKB-UniRule"/>
</dbReference>